<dbReference type="RefSeq" id="WP_133596914.1">
    <property type="nucleotide sequence ID" value="NZ_SNYL01000006.1"/>
</dbReference>
<dbReference type="AlphaFoldDB" id="A0A4R6UAH4"/>
<reference evidence="1 2" key="1">
    <citation type="submission" date="2019-03" db="EMBL/GenBank/DDBJ databases">
        <title>Genomic Encyclopedia of Type Strains, Phase IV (KMG-IV): sequencing the most valuable type-strain genomes for metagenomic binning, comparative biology and taxonomic classification.</title>
        <authorList>
            <person name="Goeker M."/>
        </authorList>
    </citation>
    <scope>NUCLEOTIDE SEQUENCE [LARGE SCALE GENOMIC DNA]</scope>
    <source>
        <strain evidence="1 2">DSM 19605</strain>
    </source>
</reference>
<evidence type="ECO:0000313" key="2">
    <source>
        <dbReference type="Proteomes" id="UP000295510"/>
    </source>
</evidence>
<protein>
    <submittedName>
        <fullName evidence="1">Uncharacterized protein</fullName>
    </submittedName>
</protein>
<name>A0A4R6UAH4_9BURK</name>
<dbReference type="EMBL" id="SNYL01000006">
    <property type="protein sequence ID" value="TDQ43521.1"/>
    <property type="molecule type" value="Genomic_DNA"/>
</dbReference>
<sequence>MDATPEPLSARAEHYLRHTEGGSFPLALTRQFPRIANRLVELKDDKEALRTYFDELTHDRRGDRHGFPFDVLMDIHALREAMLGDLTGFTLDDENKWVS</sequence>
<keyword evidence="2" id="KW-1185">Reference proteome</keyword>
<accession>A0A4R6UAH4</accession>
<proteinExistence type="predicted"/>
<dbReference type="Proteomes" id="UP000295510">
    <property type="component" value="Unassembled WGS sequence"/>
</dbReference>
<gene>
    <name evidence="1" type="ORF">DFR43_10693</name>
</gene>
<evidence type="ECO:0000313" key="1">
    <source>
        <dbReference type="EMBL" id="TDQ43521.1"/>
    </source>
</evidence>
<dbReference type="OrthoDB" id="8905216at2"/>
<organism evidence="1 2">
    <name type="scientific">Tepidicella xavieri</name>
    <dbReference type="NCBI Taxonomy" id="360241"/>
    <lineage>
        <taxon>Bacteria</taxon>
        <taxon>Pseudomonadati</taxon>
        <taxon>Pseudomonadota</taxon>
        <taxon>Betaproteobacteria</taxon>
        <taxon>Burkholderiales</taxon>
        <taxon>Tepidicella</taxon>
    </lineage>
</organism>
<comment type="caution">
    <text evidence="1">The sequence shown here is derived from an EMBL/GenBank/DDBJ whole genome shotgun (WGS) entry which is preliminary data.</text>
</comment>